<keyword evidence="2" id="KW-1185">Reference proteome</keyword>
<dbReference type="Proteomes" id="UP000887013">
    <property type="component" value="Unassembled WGS sequence"/>
</dbReference>
<organism evidence="1 2">
    <name type="scientific">Nephila pilipes</name>
    <name type="common">Giant wood spider</name>
    <name type="synonym">Nephila maculata</name>
    <dbReference type="NCBI Taxonomy" id="299642"/>
    <lineage>
        <taxon>Eukaryota</taxon>
        <taxon>Metazoa</taxon>
        <taxon>Ecdysozoa</taxon>
        <taxon>Arthropoda</taxon>
        <taxon>Chelicerata</taxon>
        <taxon>Arachnida</taxon>
        <taxon>Araneae</taxon>
        <taxon>Araneomorphae</taxon>
        <taxon>Entelegynae</taxon>
        <taxon>Araneoidea</taxon>
        <taxon>Nephilidae</taxon>
        <taxon>Nephila</taxon>
    </lineage>
</organism>
<gene>
    <name evidence="1" type="ORF">NPIL_178851</name>
</gene>
<proteinExistence type="predicted"/>
<reference evidence="1" key="1">
    <citation type="submission" date="2020-08" db="EMBL/GenBank/DDBJ databases">
        <title>Multicomponent nature underlies the extraordinary mechanical properties of spider dragline silk.</title>
        <authorList>
            <person name="Kono N."/>
            <person name="Nakamura H."/>
            <person name="Mori M."/>
            <person name="Yoshida Y."/>
            <person name="Ohtoshi R."/>
            <person name="Malay A.D."/>
            <person name="Moran D.A.P."/>
            <person name="Tomita M."/>
            <person name="Numata K."/>
            <person name="Arakawa K."/>
        </authorList>
    </citation>
    <scope>NUCLEOTIDE SEQUENCE</scope>
</reference>
<evidence type="ECO:0000313" key="2">
    <source>
        <dbReference type="Proteomes" id="UP000887013"/>
    </source>
</evidence>
<comment type="caution">
    <text evidence="1">The sequence shown here is derived from an EMBL/GenBank/DDBJ whole genome shotgun (WGS) entry which is preliminary data.</text>
</comment>
<protein>
    <submittedName>
        <fullName evidence="1">Uncharacterized protein</fullName>
    </submittedName>
</protein>
<sequence length="111" mass="12738">MLWKGKKIGSTGSHLIPVRSLASEAYDDGVEVRSTLIWKIGNLSIVYRNETGIPLVDLRGIGWHLNTGTRRFLFSPELINKRARGGTILDKRIYLVFFNFDDYLSLCYWDT</sequence>
<name>A0A8X6NC85_NEPPI</name>
<evidence type="ECO:0000313" key="1">
    <source>
        <dbReference type="EMBL" id="GFT07156.1"/>
    </source>
</evidence>
<dbReference type="EMBL" id="BMAW01056700">
    <property type="protein sequence ID" value="GFT07156.1"/>
    <property type="molecule type" value="Genomic_DNA"/>
</dbReference>
<dbReference type="AlphaFoldDB" id="A0A8X6NC85"/>
<accession>A0A8X6NC85</accession>